<dbReference type="EC" id="3.4.11.-" evidence="9"/>
<dbReference type="Pfam" id="PF05343">
    <property type="entry name" value="Peptidase_M42"/>
    <property type="match status" value="1"/>
</dbReference>
<dbReference type="PANTHER" id="PTHR32481:SF12">
    <property type="entry name" value="AMINOPEPTIDASE SGCX-RELATED"/>
    <property type="match status" value="1"/>
</dbReference>
<dbReference type="Proteomes" id="UP000201613">
    <property type="component" value="Unassembled WGS sequence"/>
</dbReference>
<dbReference type="InterPro" id="IPR051464">
    <property type="entry name" value="Peptidase_M42_aminopept"/>
</dbReference>
<keyword evidence="3" id="KW-0645">Protease</keyword>
<dbReference type="GO" id="GO:0006508">
    <property type="term" value="P:proteolysis"/>
    <property type="evidence" value="ECO:0007669"/>
    <property type="project" value="UniProtKB-KW"/>
</dbReference>
<feature type="binding site" evidence="8">
    <location>
        <position position="173"/>
    </location>
    <ligand>
        <name>Zn(2+)</name>
        <dbReference type="ChEBI" id="CHEBI:29105"/>
        <label>2</label>
    </ligand>
</feature>
<name>A0A238LKJ0_9RHOB</name>
<evidence type="ECO:0000313" key="10">
    <source>
        <dbReference type="Proteomes" id="UP000201613"/>
    </source>
</evidence>
<keyword evidence="4 8" id="KW-0479">Metal-binding</keyword>
<keyword evidence="5 9" id="KW-0378">Hydrolase</keyword>
<dbReference type="PIRSF" id="PIRSF001123">
    <property type="entry name" value="PepA_GA"/>
    <property type="match status" value="1"/>
</dbReference>
<feature type="binding site" evidence="8">
    <location>
        <position position="59"/>
    </location>
    <ligand>
        <name>Zn(2+)</name>
        <dbReference type="ChEBI" id="CHEBI:29105"/>
        <label>1</label>
    </ligand>
</feature>
<proteinExistence type="inferred from homology"/>
<evidence type="ECO:0000256" key="5">
    <source>
        <dbReference type="ARBA" id="ARBA00022801"/>
    </source>
</evidence>
<dbReference type="GO" id="GO:0046872">
    <property type="term" value="F:metal ion binding"/>
    <property type="evidence" value="ECO:0007669"/>
    <property type="project" value="UniProtKB-UniRule"/>
</dbReference>
<dbReference type="Gene3D" id="3.40.630.10">
    <property type="entry name" value="Zn peptidases"/>
    <property type="match status" value="1"/>
</dbReference>
<accession>A0A238LKJ0</accession>
<evidence type="ECO:0000313" key="9">
    <source>
        <dbReference type="EMBL" id="SMY09905.1"/>
    </source>
</evidence>
<dbReference type="PANTHER" id="PTHR32481">
    <property type="entry name" value="AMINOPEPTIDASE"/>
    <property type="match status" value="1"/>
</dbReference>
<evidence type="ECO:0000256" key="3">
    <source>
        <dbReference type="ARBA" id="ARBA00022670"/>
    </source>
</evidence>
<evidence type="ECO:0000256" key="4">
    <source>
        <dbReference type="ARBA" id="ARBA00022723"/>
    </source>
</evidence>
<feature type="binding site" evidence="8">
    <location>
        <position position="205"/>
    </location>
    <ligand>
        <name>Zn(2+)</name>
        <dbReference type="ChEBI" id="CHEBI:29105"/>
        <label>2</label>
    </ligand>
</feature>
<evidence type="ECO:0000256" key="1">
    <source>
        <dbReference type="ARBA" id="ARBA00006272"/>
    </source>
</evidence>
<comment type="similarity">
    <text evidence="1 6">Belongs to the peptidase M42 family.</text>
</comment>
<dbReference type="InterPro" id="IPR008007">
    <property type="entry name" value="Peptidase_M42"/>
</dbReference>
<dbReference type="EMBL" id="FXZK01000014">
    <property type="protein sequence ID" value="SMY09905.1"/>
    <property type="molecule type" value="Genomic_DNA"/>
</dbReference>
<feature type="binding site" evidence="8">
    <location>
        <position position="227"/>
    </location>
    <ligand>
        <name>Zn(2+)</name>
        <dbReference type="ChEBI" id="CHEBI:29105"/>
        <label>1</label>
    </ligand>
</feature>
<sequence>MTLRDLTLDLMNVPGLSGHEDRIRARIRDRLNLPCETDMLGNLWTTRQGEGPTVLLFTHMDQLGFIVRKIEPDGYLRLERMGGVPEKALPSQEVMIPLRDGTDVLGIITNKSHHATAPEEKYTVTRIADLYVDCGFESRAEAEAAGIQIGAPVVYLTGGYPLGKNRICGPAIDDRAGCAVLVEVAQALAKQSGVTVHTAFTTLEEFNLRGAQPLAQRLQPDIAIQVDLMLASDTPDMADRGEMTLGGGPGISLYTFHGRGTLNGVIPHPAMVRLFETTAQAEGIPLQRSAQSGVLTDLSYVQLTGNGVAALDVGFPMRYSHSSREVADMRDLEQLRDLLIAALGNITPDFELSRDAS</sequence>
<gene>
    <name evidence="9" type="primary">ysdC_2</name>
    <name evidence="9" type="ORF">LOM8899_04078</name>
</gene>
<protein>
    <submittedName>
        <fullName evidence="9">Putative aminopeptidase YsdC</fullName>
        <ecNumber evidence="9">3.4.11.-</ecNumber>
    </submittedName>
</protein>
<evidence type="ECO:0000256" key="6">
    <source>
        <dbReference type="PIRNR" id="PIRNR001123"/>
    </source>
</evidence>
<dbReference type="InterPro" id="IPR023367">
    <property type="entry name" value="Peptidase_M42_dom2"/>
</dbReference>
<keyword evidence="2 9" id="KW-0031">Aminopeptidase</keyword>
<feature type="active site" description="Proton acceptor" evidence="7">
    <location>
        <position position="204"/>
    </location>
</feature>
<dbReference type="RefSeq" id="WP_093994075.1">
    <property type="nucleotide sequence ID" value="NZ_FXZK01000014.1"/>
</dbReference>
<keyword evidence="10" id="KW-1185">Reference proteome</keyword>
<dbReference type="SUPFAM" id="SSF101821">
    <property type="entry name" value="Aminopeptidase/glucanase lid domain"/>
    <property type="match status" value="1"/>
</dbReference>
<evidence type="ECO:0000256" key="8">
    <source>
        <dbReference type="PIRSR" id="PIRSR001123-2"/>
    </source>
</evidence>
<dbReference type="Gene3D" id="2.40.30.40">
    <property type="entry name" value="Peptidase M42, domain 2"/>
    <property type="match status" value="1"/>
</dbReference>
<dbReference type="AlphaFoldDB" id="A0A238LKJ0"/>
<organism evidence="9 10">
    <name type="scientific">Flavimaricola marinus</name>
    <dbReference type="NCBI Taxonomy" id="1819565"/>
    <lineage>
        <taxon>Bacteria</taxon>
        <taxon>Pseudomonadati</taxon>
        <taxon>Pseudomonadota</taxon>
        <taxon>Alphaproteobacteria</taxon>
        <taxon>Rhodobacterales</taxon>
        <taxon>Paracoccaceae</taxon>
        <taxon>Flavimaricola</taxon>
    </lineage>
</organism>
<evidence type="ECO:0000256" key="2">
    <source>
        <dbReference type="ARBA" id="ARBA00022438"/>
    </source>
</evidence>
<dbReference type="OrthoDB" id="9772053at2"/>
<comment type="cofactor">
    <cofactor evidence="8">
        <name>a divalent metal cation</name>
        <dbReference type="ChEBI" id="CHEBI:60240"/>
    </cofactor>
    <text evidence="8">Binds 2 divalent metal cations per subunit.</text>
</comment>
<evidence type="ECO:0000256" key="7">
    <source>
        <dbReference type="PIRSR" id="PIRSR001123-1"/>
    </source>
</evidence>
<feature type="binding site" evidence="8">
    <location>
        <position position="321"/>
    </location>
    <ligand>
        <name>Zn(2+)</name>
        <dbReference type="ChEBI" id="CHEBI:29105"/>
        <label>2</label>
    </ligand>
</feature>
<reference evidence="9 10" key="1">
    <citation type="submission" date="2017-05" db="EMBL/GenBank/DDBJ databases">
        <authorList>
            <person name="Song R."/>
            <person name="Chenine A.L."/>
            <person name="Ruprecht R.M."/>
        </authorList>
    </citation>
    <scope>NUCLEOTIDE SEQUENCE [LARGE SCALE GENOMIC DNA]</scope>
    <source>
        <strain evidence="9 10">CECT 8899</strain>
    </source>
</reference>
<dbReference type="GO" id="GO:0004177">
    <property type="term" value="F:aminopeptidase activity"/>
    <property type="evidence" value="ECO:0007669"/>
    <property type="project" value="UniProtKB-UniRule"/>
</dbReference>
<feature type="binding site" evidence="8">
    <location>
        <position position="173"/>
    </location>
    <ligand>
        <name>Zn(2+)</name>
        <dbReference type="ChEBI" id="CHEBI:29105"/>
        <label>1</label>
    </ligand>
</feature>
<dbReference type="SUPFAM" id="SSF53187">
    <property type="entry name" value="Zn-dependent exopeptidases"/>
    <property type="match status" value="1"/>
</dbReference>